<organism evidence="2 3">
    <name type="scientific">Ensete ventricosum</name>
    <name type="common">Abyssinian banana</name>
    <name type="synonym">Musa ensete</name>
    <dbReference type="NCBI Taxonomy" id="4639"/>
    <lineage>
        <taxon>Eukaryota</taxon>
        <taxon>Viridiplantae</taxon>
        <taxon>Streptophyta</taxon>
        <taxon>Embryophyta</taxon>
        <taxon>Tracheophyta</taxon>
        <taxon>Spermatophyta</taxon>
        <taxon>Magnoliopsida</taxon>
        <taxon>Liliopsida</taxon>
        <taxon>Zingiberales</taxon>
        <taxon>Musaceae</taxon>
        <taxon>Ensete</taxon>
    </lineage>
</organism>
<dbReference type="AlphaFoldDB" id="A0A426Y8U9"/>
<reference evidence="2 3" key="1">
    <citation type="journal article" date="2014" name="Agronomy (Basel)">
        <title>A Draft Genome Sequence for Ensete ventricosum, the Drought-Tolerant Tree Against Hunger.</title>
        <authorList>
            <person name="Harrison J."/>
            <person name="Moore K.A."/>
            <person name="Paszkiewicz K."/>
            <person name="Jones T."/>
            <person name="Grant M."/>
            <person name="Ambacheew D."/>
            <person name="Muzemil S."/>
            <person name="Studholme D.J."/>
        </authorList>
    </citation>
    <scope>NUCLEOTIDE SEQUENCE [LARGE SCALE GENOMIC DNA]</scope>
</reference>
<sequence length="106" mass="11518">MDSHDNTSEEATSTRGTKSAADLESEVEVTGYDTAYPMPINVASHVTPSPHAAAVARSPYVSVISRWTTKGFTGSLLPFPKRPVCRIVIPETARETKPTELRVQDC</sequence>
<feature type="region of interest" description="Disordered" evidence="1">
    <location>
        <begin position="1"/>
        <end position="24"/>
    </location>
</feature>
<gene>
    <name evidence="2" type="ORF">B296_00050845</name>
</gene>
<evidence type="ECO:0000313" key="2">
    <source>
        <dbReference type="EMBL" id="RRT48130.1"/>
    </source>
</evidence>
<proteinExistence type="predicted"/>
<name>A0A426Y8U9_ENSVE</name>
<comment type="caution">
    <text evidence="2">The sequence shown here is derived from an EMBL/GenBank/DDBJ whole genome shotgun (WGS) entry which is preliminary data.</text>
</comment>
<evidence type="ECO:0000313" key="3">
    <source>
        <dbReference type="Proteomes" id="UP000287651"/>
    </source>
</evidence>
<accession>A0A426Y8U9</accession>
<evidence type="ECO:0000256" key="1">
    <source>
        <dbReference type="SAM" id="MobiDB-lite"/>
    </source>
</evidence>
<dbReference type="Proteomes" id="UP000287651">
    <property type="component" value="Unassembled WGS sequence"/>
</dbReference>
<dbReference type="EMBL" id="AMZH03014143">
    <property type="protein sequence ID" value="RRT48130.1"/>
    <property type="molecule type" value="Genomic_DNA"/>
</dbReference>
<protein>
    <submittedName>
        <fullName evidence="2">Uncharacterized protein</fullName>
    </submittedName>
</protein>